<feature type="region of interest" description="Disordered" evidence="1">
    <location>
        <begin position="144"/>
        <end position="184"/>
    </location>
</feature>
<dbReference type="PANTHER" id="PTHR39219:SF1">
    <property type="entry name" value="ER MEMBRANE PROTEIN COMPLEX SUBUNIT 10"/>
    <property type="match status" value="1"/>
</dbReference>
<keyword evidence="2" id="KW-1133">Transmembrane helix</keyword>
<dbReference type="Proteomes" id="UP000799766">
    <property type="component" value="Unassembled WGS sequence"/>
</dbReference>
<proteinExistence type="predicted"/>
<gene>
    <name evidence="4" type="ORF">BDY21DRAFT_343079</name>
</gene>
<evidence type="ECO:0000256" key="1">
    <source>
        <dbReference type="SAM" id="MobiDB-lite"/>
    </source>
</evidence>
<dbReference type="EMBL" id="MU001679">
    <property type="protein sequence ID" value="KAF2457891.1"/>
    <property type="molecule type" value="Genomic_DNA"/>
</dbReference>
<keyword evidence="2" id="KW-0812">Transmembrane</keyword>
<feature type="transmembrane region" description="Helical" evidence="2">
    <location>
        <begin position="226"/>
        <end position="244"/>
    </location>
</feature>
<name>A0A6A6P1H8_9PEZI</name>
<feature type="compositionally biased region" description="Basic and acidic residues" evidence="1">
    <location>
        <begin position="170"/>
        <end position="181"/>
    </location>
</feature>
<evidence type="ECO:0000256" key="3">
    <source>
        <dbReference type="SAM" id="SignalP"/>
    </source>
</evidence>
<dbReference type="PANTHER" id="PTHR39219">
    <property type="entry name" value="ER MEMBRANE PROTEIN COMPLEX SUBUNIT 10"/>
    <property type="match status" value="1"/>
</dbReference>
<keyword evidence="2" id="KW-0472">Membrane</keyword>
<keyword evidence="5" id="KW-1185">Reference proteome</keyword>
<protein>
    <recommendedName>
        <fullName evidence="6">ER membrane protein complex subunit 10</fullName>
    </recommendedName>
</protein>
<dbReference type="OrthoDB" id="1894652at2759"/>
<feature type="chain" id="PRO_5025582430" description="ER membrane protein complex subunit 10" evidence="3">
    <location>
        <begin position="23"/>
        <end position="246"/>
    </location>
</feature>
<evidence type="ECO:0000256" key="2">
    <source>
        <dbReference type="SAM" id="Phobius"/>
    </source>
</evidence>
<keyword evidence="3" id="KW-0732">Signal</keyword>
<sequence>MRPPQFSDLLATLALLLPSATASTSPPAHTLALSLWPLSAPSPTPFTTVAYTLPSTDASSSLPPSSLAEVKSFNAPSGSDDDALVRLGYADPKTGRWHGVLTGADSFAGLSASSGGKIRTVIEVVVDERGEVVGVGMGAPEVKVGEEMDAKGKGGKRKREADKKSKKKGGKQEAETTEGGKEQTPIEVRVVRVADGPKPVLNRPVVVRPDGKVEGKEEEKTFLQKYWWMIAIFIVLQIVIGGGGEK</sequence>
<feature type="compositionally biased region" description="Basic residues" evidence="1">
    <location>
        <begin position="153"/>
        <end position="169"/>
    </location>
</feature>
<evidence type="ECO:0000313" key="5">
    <source>
        <dbReference type="Proteomes" id="UP000799766"/>
    </source>
</evidence>
<evidence type="ECO:0008006" key="6">
    <source>
        <dbReference type="Google" id="ProtNLM"/>
    </source>
</evidence>
<reference evidence="4" key="1">
    <citation type="journal article" date="2020" name="Stud. Mycol.">
        <title>101 Dothideomycetes genomes: a test case for predicting lifestyles and emergence of pathogens.</title>
        <authorList>
            <person name="Haridas S."/>
            <person name="Albert R."/>
            <person name="Binder M."/>
            <person name="Bloem J."/>
            <person name="Labutti K."/>
            <person name="Salamov A."/>
            <person name="Andreopoulos B."/>
            <person name="Baker S."/>
            <person name="Barry K."/>
            <person name="Bills G."/>
            <person name="Bluhm B."/>
            <person name="Cannon C."/>
            <person name="Castanera R."/>
            <person name="Culley D."/>
            <person name="Daum C."/>
            <person name="Ezra D."/>
            <person name="Gonzalez J."/>
            <person name="Henrissat B."/>
            <person name="Kuo A."/>
            <person name="Liang C."/>
            <person name="Lipzen A."/>
            <person name="Lutzoni F."/>
            <person name="Magnuson J."/>
            <person name="Mondo S."/>
            <person name="Nolan M."/>
            <person name="Ohm R."/>
            <person name="Pangilinan J."/>
            <person name="Park H.-J."/>
            <person name="Ramirez L."/>
            <person name="Alfaro M."/>
            <person name="Sun H."/>
            <person name="Tritt A."/>
            <person name="Yoshinaga Y."/>
            <person name="Zwiers L.-H."/>
            <person name="Turgeon B."/>
            <person name="Goodwin S."/>
            <person name="Spatafora J."/>
            <person name="Crous P."/>
            <person name="Grigoriev I."/>
        </authorList>
    </citation>
    <scope>NUCLEOTIDE SEQUENCE</scope>
    <source>
        <strain evidence="4">ATCC 16933</strain>
    </source>
</reference>
<feature type="signal peptide" evidence="3">
    <location>
        <begin position="1"/>
        <end position="22"/>
    </location>
</feature>
<accession>A0A6A6P1H8</accession>
<evidence type="ECO:0000313" key="4">
    <source>
        <dbReference type="EMBL" id="KAF2457891.1"/>
    </source>
</evidence>
<organism evidence="4 5">
    <name type="scientific">Lineolata rhizophorae</name>
    <dbReference type="NCBI Taxonomy" id="578093"/>
    <lineage>
        <taxon>Eukaryota</taxon>
        <taxon>Fungi</taxon>
        <taxon>Dikarya</taxon>
        <taxon>Ascomycota</taxon>
        <taxon>Pezizomycotina</taxon>
        <taxon>Dothideomycetes</taxon>
        <taxon>Dothideomycetes incertae sedis</taxon>
        <taxon>Lineolatales</taxon>
        <taxon>Lineolataceae</taxon>
        <taxon>Lineolata</taxon>
    </lineage>
</organism>
<dbReference type="AlphaFoldDB" id="A0A6A6P1H8"/>